<evidence type="ECO:0000313" key="3">
    <source>
        <dbReference type="Proteomes" id="UP000346198"/>
    </source>
</evidence>
<dbReference type="InterPro" id="IPR008333">
    <property type="entry name" value="Cbr1-like_FAD-bd_dom"/>
</dbReference>
<dbReference type="InterPro" id="IPR017938">
    <property type="entry name" value="Riboflavin_synthase-like_b-brl"/>
</dbReference>
<protein>
    <recommendedName>
        <fullName evidence="1">FAD-binding FR-type domain-containing protein</fullName>
    </recommendedName>
</protein>
<organism evidence="2 3">
    <name type="scientific">Pontiella sulfatireligans</name>
    <dbReference type="NCBI Taxonomy" id="2750658"/>
    <lineage>
        <taxon>Bacteria</taxon>
        <taxon>Pseudomonadati</taxon>
        <taxon>Kiritimatiellota</taxon>
        <taxon>Kiritimatiellia</taxon>
        <taxon>Kiritimatiellales</taxon>
        <taxon>Pontiellaceae</taxon>
        <taxon>Pontiella</taxon>
    </lineage>
</organism>
<dbReference type="Proteomes" id="UP000346198">
    <property type="component" value="Unassembled WGS sequence"/>
</dbReference>
<evidence type="ECO:0000313" key="2">
    <source>
        <dbReference type="EMBL" id="VGO18892.1"/>
    </source>
</evidence>
<accession>A0A6C2UFA1</accession>
<proteinExistence type="predicted"/>
<dbReference type="GO" id="GO:0016491">
    <property type="term" value="F:oxidoreductase activity"/>
    <property type="evidence" value="ECO:0007669"/>
    <property type="project" value="InterPro"/>
</dbReference>
<feature type="domain" description="FAD-binding FR-type" evidence="1">
    <location>
        <begin position="4"/>
        <end position="98"/>
    </location>
</feature>
<reference evidence="2 3" key="1">
    <citation type="submission" date="2019-04" db="EMBL/GenBank/DDBJ databases">
        <authorList>
            <person name="Van Vliet M D."/>
        </authorList>
    </citation>
    <scope>NUCLEOTIDE SEQUENCE [LARGE SCALE GENOMIC DNA]</scope>
    <source>
        <strain evidence="2 3">F21</strain>
    </source>
</reference>
<name>A0A6C2UFA1_9BACT</name>
<dbReference type="PROSITE" id="PS51384">
    <property type="entry name" value="FAD_FR"/>
    <property type="match status" value="1"/>
</dbReference>
<dbReference type="Gene3D" id="2.40.30.10">
    <property type="entry name" value="Translation factors"/>
    <property type="match status" value="1"/>
</dbReference>
<gene>
    <name evidence="2" type="ORF">SCARR_00945</name>
</gene>
<dbReference type="AlphaFoldDB" id="A0A6C2UFA1"/>
<keyword evidence="3" id="KW-1185">Reference proteome</keyword>
<dbReference type="InterPro" id="IPR017927">
    <property type="entry name" value="FAD-bd_FR_type"/>
</dbReference>
<evidence type="ECO:0000259" key="1">
    <source>
        <dbReference type="PROSITE" id="PS51384"/>
    </source>
</evidence>
<sequence length="98" mass="10829">MINLDDTTHAVKQVRLISGELFELALARNGLEFIPGDCVALYTADGKSRPYSIASGSNEDELCFVIRMMEGGEVSPWLMARLPGDAVRLTPPFGWFRP</sequence>
<dbReference type="Pfam" id="PF00970">
    <property type="entry name" value="FAD_binding_6"/>
    <property type="match status" value="1"/>
</dbReference>
<dbReference type="EMBL" id="CAAHFH010000001">
    <property type="protein sequence ID" value="VGO18892.1"/>
    <property type="molecule type" value="Genomic_DNA"/>
</dbReference>
<dbReference type="RefSeq" id="WP_168432999.1">
    <property type="nucleotide sequence ID" value="NZ_CAAHFH010000001.1"/>
</dbReference>
<dbReference type="SUPFAM" id="SSF63380">
    <property type="entry name" value="Riboflavin synthase domain-like"/>
    <property type="match status" value="1"/>
</dbReference>